<evidence type="ECO:0000256" key="10">
    <source>
        <dbReference type="ARBA" id="ARBA00047409"/>
    </source>
</evidence>
<protein>
    <recommendedName>
        <fullName evidence="5">Palmitoyl-protein thioesterase ABHD10, mitochondrial</fullName>
        <ecNumber evidence="4">3.1.1.93</ecNumber>
        <ecNumber evidence="1">3.1.2.22</ecNumber>
    </recommendedName>
    <alternativeName>
        <fullName evidence="7">Acyl-protein thioesterase ABHD10</fullName>
    </alternativeName>
    <alternativeName>
        <fullName evidence="8">Alpha/beta hydrolase domain-containing protein 10</fullName>
    </alternativeName>
    <alternativeName>
        <fullName evidence="6">Mycophenolic acid acyl-glucuronide esterase, mitochondrial</fullName>
    </alternativeName>
</protein>
<dbReference type="EMBL" id="BSFM01000006">
    <property type="protein sequence ID" value="GLK83247.1"/>
    <property type="molecule type" value="Genomic_DNA"/>
</dbReference>
<dbReference type="GO" id="GO:0008474">
    <property type="term" value="F:palmitoyl-(protein) hydrolase activity"/>
    <property type="evidence" value="ECO:0007669"/>
    <property type="project" value="UniProtKB-EC"/>
</dbReference>
<evidence type="ECO:0000256" key="5">
    <source>
        <dbReference type="ARBA" id="ARBA00039314"/>
    </source>
</evidence>
<accession>A0A9W6NA70</accession>
<gene>
    <name evidence="13" type="ORF">GCM10017653_13160</name>
</gene>
<comment type="catalytic activity">
    <reaction evidence="10">
        <text>S-hexadecanoyl-L-cysteinyl-[protein] + H2O = L-cysteinyl-[protein] + hexadecanoate + H(+)</text>
        <dbReference type="Rhea" id="RHEA:19233"/>
        <dbReference type="Rhea" id="RHEA-COMP:10131"/>
        <dbReference type="Rhea" id="RHEA-COMP:11032"/>
        <dbReference type="ChEBI" id="CHEBI:7896"/>
        <dbReference type="ChEBI" id="CHEBI:15377"/>
        <dbReference type="ChEBI" id="CHEBI:15378"/>
        <dbReference type="ChEBI" id="CHEBI:29950"/>
        <dbReference type="ChEBI" id="CHEBI:74151"/>
        <dbReference type="EC" id="3.1.2.22"/>
    </reaction>
    <physiologicalReaction direction="left-to-right" evidence="10">
        <dbReference type="Rhea" id="RHEA:19234"/>
    </physiologicalReaction>
</comment>
<evidence type="ECO:0000256" key="8">
    <source>
        <dbReference type="ARBA" id="ARBA00042704"/>
    </source>
</evidence>
<evidence type="ECO:0000256" key="7">
    <source>
        <dbReference type="ARBA" id="ARBA00042645"/>
    </source>
</evidence>
<dbReference type="PRINTS" id="PR00111">
    <property type="entry name" value="ABHYDROLASE"/>
</dbReference>
<feature type="domain" description="Serine aminopeptidase S33" evidence="12">
    <location>
        <begin position="64"/>
        <end position="170"/>
    </location>
</feature>
<organism evidence="13 14">
    <name type="scientific">Ancylobacter defluvii</name>
    <dbReference type="NCBI Taxonomy" id="1282440"/>
    <lineage>
        <taxon>Bacteria</taxon>
        <taxon>Pseudomonadati</taxon>
        <taxon>Pseudomonadota</taxon>
        <taxon>Alphaproteobacteria</taxon>
        <taxon>Hyphomicrobiales</taxon>
        <taxon>Xanthobacteraceae</taxon>
        <taxon>Ancylobacter</taxon>
    </lineage>
</organism>
<dbReference type="InterPro" id="IPR022742">
    <property type="entry name" value="Hydrolase_4"/>
</dbReference>
<dbReference type="Gene3D" id="3.40.50.1820">
    <property type="entry name" value="alpha/beta hydrolase"/>
    <property type="match status" value="1"/>
</dbReference>
<evidence type="ECO:0000256" key="9">
    <source>
        <dbReference type="ARBA" id="ARBA00046047"/>
    </source>
</evidence>
<evidence type="ECO:0000313" key="13">
    <source>
        <dbReference type="EMBL" id="GLK83247.1"/>
    </source>
</evidence>
<dbReference type="PANTHER" id="PTHR16138:SF7">
    <property type="entry name" value="PALMITOYL-PROTEIN THIOESTERASE ABHD10, MITOCHONDRIAL"/>
    <property type="match status" value="1"/>
</dbReference>
<evidence type="ECO:0000256" key="2">
    <source>
        <dbReference type="ARBA" id="ARBA00022801"/>
    </source>
</evidence>
<dbReference type="EC" id="3.1.2.22" evidence="1"/>
<keyword evidence="3" id="KW-0809">Transit peptide</keyword>
<name>A0A9W6NA70_9HYPH</name>
<evidence type="ECO:0000256" key="6">
    <source>
        <dbReference type="ARBA" id="ARBA00041520"/>
    </source>
</evidence>
<evidence type="ECO:0000259" key="12">
    <source>
        <dbReference type="Pfam" id="PF12146"/>
    </source>
</evidence>
<dbReference type="Proteomes" id="UP001143330">
    <property type="component" value="Unassembled WGS sequence"/>
</dbReference>
<comment type="catalytic activity">
    <reaction evidence="11">
        <text>mycophenolic acid O-acyl-beta-D-glucuronide + H2O = mycophenolate + D-glucuronate + H(+)</text>
        <dbReference type="Rhea" id="RHEA:34179"/>
        <dbReference type="ChEBI" id="CHEBI:15377"/>
        <dbReference type="ChEBI" id="CHEBI:15378"/>
        <dbReference type="ChEBI" id="CHEBI:58720"/>
        <dbReference type="ChEBI" id="CHEBI:62932"/>
        <dbReference type="ChEBI" id="CHEBI:66982"/>
        <dbReference type="EC" id="3.1.1.93"/>
    </reaction>
    <physiologicalReaction direction="left-to-right" evidence="11">
        <dbReference type="Rhea" id="RHEA:34180"/>
    </physiologicalReaction>
</comment>
<dbReference type="SUPFAM" id="SSF53474">
    <property type="entry name" value="alpha/beta-Hydrolases"/>
    <property type="match status" value="1"/>
</dbReference>
<reference evidence="13" key="1">
    <citation type="journal article" date="2014" name="Int. J. Syst. Evol. Microbiol.">
        <title>Complete genome sequence of Corynebacterium casei LMG S-19264T (=DSM 44701T), isolated from a smear-ripened cheese.</title>
        <authorList>
            <consortium name="US DOE Joint Genome Institute (JGI-PGF)"/>
            <person name="Walter F."/>
            <person name="Albersmeier A."/>
            <person name="Kalinowski J."/>
            <person name="Ruckert C."/>
        </authorList>
    </citation>
    <scope>NUCLEOTIDE SEQUENCE</scope>
    <source>
        <strain evidence="13">VKM B-2789</strain>
    </source>
</reference>
<sequence>MADDTPDVIEASFTEASFTGARFIEVGMPARRIAVRTTPGRSEQGAPGILWCGGYLSDMRGTKAEELAKWGVAQGRQVVRFDYSGHGESAGAFIDGTISDWAEDALAVFDRCTRGPQIIVGSSMGGWISLLLARALAAREEQRREDKPGEDKRLAGLVLIAPAPDFTEELMWKAMTPQIRAELVENGVWYRESEHGRSPITLKLIEDGRLHQVLGEPFAVGCPVRILQGVADDVVPWRHAMKLVTCLAEDDVVATLVKDGDHRLSRPEDIARILAAVEQLG</sequence>
<dbReference type="PANTHER" id="PTHR16138">
    <property type="entry name" value="MYCOPHENOLIC ACID ACYL-GLUCURONIDE ESTERASE, MITOCHONDRIAL"/>
    <property type="match status" value="1"/>
</dbReference>
<evidence type="ECO:0000256" key="1">
    <source>
        <dbReference type="ARBA" id="ARBA00012423"/>
    </source>
</evidence>
<dbReference type="EC" id="3.1.1.93" evidence="4"/>
<evidence type="ECO:0000256" key="3">
    <source>
        <dbReference type="ARBA" id="ARBA00022946"/>
    </source>
</evidence>
<dbReference type="Pfam" id="PF12146">
    <property type="entry name" value="Hydrolase_4"/>
    <property type="match status" value="1"/>
</dbReference>
<dbReference type="AlphaFoldDB" id="A0A9W6NA70"/>
<dbReference type="InterPro" id="IPR000073">
    <property type="entry name" value="AB_hydrolase_1"/>
</dbReference>
<dbReference type="GO" id="GO:0102390">
    <property type="term" value="F:mycophenolic acid acyl-glucuronide esterase activity"/>
    <property type="evidence" value="ECO:0007669"/>
    <property type="project" value="UniProtKB-EC"/>
</dbReference>
<proteinExistence type="predicted"/>
<reference evidence="13" key="2">
    <citation type="submission" date="2023-01" db="EMBL/GenBank/DDBJ databases">
        <authorList>
            <person name="Sun Q."/>
            <person name="Evtushenko L."/>
        </authorList>
    </citation>
    <scope>NUCLEOTIDE SEQUENCE</scope>
    <source>
        <strain evidence="13">VKM B-2789</strain>
    </source>
</reference>
<evidence type="ECO:0000313" key="14">
    <source>
        <dbReference type="Proteomes" id="UP001143330"/>
    </source>
</evidence>
<dbReference type="InterPro" id="IPR029058">
    <property type="entry name" value="AB_hydrolase_fold"/>
</dbReference>
<dbReference type="InterPro" id="IPR052382">
    <property type="entry name" value="ABHD10_acyl-thioesterase"/>
</dbReference>
<keyword evidence="14" id="KW-1185">Reference proteome</keyword>
<evidence type="ECO:0000256" key="4">
    <source>
        <dbReference type="ARBA" id="ARBA00039132"/>
    </source>
</evidence>
<comment type="function">
    <text evidence="9">Acts as an acyl-protein thioesterase that hydrolyzes fatty acids from acylated residues in proteins. Regulates the mitochondrial S-depalmitoylation of the nucleophilic active site residue of peroxiredoxin-5/PRDX5, a key antioxidant protein, therefore modulating mitochondrial antioxidant ability. Also catalyzes the deglucuronidation of mycophenolic acid acyl-glucuronide, an active metabolite of the immunosuppressant drug mycophenolate.</text>
</comment>
<comment type="caution">
    <text evidence="13">The sequence shown here is derived from an EMBL/GenBank/DDBJ whole genome shotgun (WGS) entry which is preliminary data.</text>
</comment>
<keyword evidence="2 13" id="KW-0378">Hydrolase</keyword>
<evidence type="ECO:0000256" key="11">
    <source>
        <dbReference type="ARBA" id="ARBA00047972"/>
    </source>
</evidence>